<gene>
    <name evidence="2" type="ORF">SYV04_33400</name>
</gene>
<dbReference type="Proteomes" id="UP001291309">
    <property type="component" value="Unassembled WGS sequence"/>
</dbReference>
<name>A0ABU5HCY8_9BACT</name>
<protein>
    <submittedName>
        <fullName evidence="2">Uncharacterized protein</fullName>
    </submittedName>
</protein>
<accession>A0ABU5HCY8</accession>
<evidence type="ECO:0000256" key="1">
    <source>
        <dbReference type="SAM" id="MobiDB-lite"/>
    </source>
</evidence>
<feature type="region of interest" description="Disordered" evidence="1">
    <location>
        <begin position="341"/>
        <end position="385"/>
    </location>
</feature>
<reference evidence="2 3" key="1">
    <citation type="submission" date="2023-12" db="EMBL/GenBank/DDBJ databases">
        <title>the genome sequence of Hyalangium sp. s54d21.</title>
        <authorList>
            <person name="Zhang X."/>
        </authorList>
    </citation>
    <scope>NUCLEOTIDE SEQUENCE [LARGE SCALE GENOMIC DNA]</scope>
    <source>
        <strain evidence="3">s54d21</strain>
    </source>
</reference>
<dbReference type="RefSeq" id="WP_321550047.1">
    <property type="nucleotide sequence ID" value="NZ_JAXIVS010000014.1"/>
</dbReference>
<dbReference type="EMBL" id="JAXIVS010000014">
    <property type="protein sequence ID" value="MDY7231335.1"/>
    <property type="molecule type" value="Genomic_DNA"/>
</dbReference>
<feature type="compositionally biased region" description="Basic and acidic residues" evidence="1">
    <location>
        <begin position="364"/>
        <end position="373"/>
    </location>
</feature>
<feature type="compositionally biased region" description="Basic and acidic residues" evidence="1">
    <location>
        <begin position="75"/>
        <end position="104"/>
    </location>
</feature>
<evidence type="ECO:0000313" key="2">
    <source>
        <dbReference type="EMBL" id="MDY7231335.1"/>
    </source>
</evidence>
<sequence length="385" mass="41379">MADHDSEPKRTRSPLSSQGVMELLDRWVTTLEQEPPASTPRAEAPRPRNRAVRSEPPSAPFTDTRAEEAPPAEPRATEPRPERPRPEARPREPSQEKDPADTARAAREEIRLQGSVALVPPGEAQVVLGRENGKLLHRGTVGVRGPCAPTQAELLRLGLTEAQARALEFVLAWFAAPFDHVSWDSHAGEGPRWGTWPLSGNGLIEALARWKRKEPSAFAARLGRLGIDATLGQPSTLTVMDVEHGHPVEGRKALPLLGEDVRLLAALAQAGRERGAQLAQLEYITEQLLHPALALASEGEAPLDSPDGPFSTPRALALLFHAELRLGRRSVARLVAHAQEPAKGSGAGEHAGQRLAASLQSAGRTKEAAEVRRILSSPELAGAPA</sequence>
<proteinExistence type="predicted"/>
<evidence type="ECO:0000313" key="3">
    <source>
        <dbReference type="Proteomes" id="UP001291309"/>
    </source>
</evidence>
<feature type="region of interest" description="Disordered" evidence="1">
    <location>
        <begin position="1"/>
        <end position="104"/>
    </location>
</feature>
<comment type="caution">
    <text evidence="2">The sequence shown here is derived from an EMBL/GenBank/DDBJ whole genome shotgun (WGS) entry which is preliminary data.</text>
</comment>
<feature type="compositionally biased region" description="Basic and acidic residues" evidence="1">
    <location>
        <begin position="1"/>
        <end position="10"/>
    </location>
</feature>
<keyword evidence="3" id="KW-1185">Reference proteome</keyword>
<organism evidence="2 3">
    <name type="scientific">Hyalangium rubrum</name>
    <dbReference type="NCBI Taxonomy" id="3103134"/>
    <lineage>
        <taxon>Bacteria</taxon>
        <taxon>Pseudomonadati</taxon>
        <taxon>Myxococcota</taxon>
        <taxon>Myxococcia</taxon>
        <taxon>Myxococcales</taxon>
        <taxon>Cystobacterineae</taxon>
        <taxon>Archangiaceae</taxon>
        <taxon>Hyalangium</taxon>
    </lineage>
</organism>